<evidence type="ECO:0000313" key="5">
    <source>
        <dbReference type="Proteomes" id="UP001528040"/>
    </source>
</evidence>
<accession>A0ABT4VW37</accession>
<gene>
    <name evidence="4" type="ORF">O2N63_00020</name>
</gene>
<reference evidence="4 5" key="1">
    <citation type="submission" date="2023-01" db="EMBL/GenBank/DDBJ databases">
        <authorList>
            <person name="Yoon J.-W."/>
        </authorList>
    </citation>
    <scope>NUCLEOTIDE SEQUENCE [LARGE SCALE GENOMIC DNA]</scope>
    <source>
        <strain evidence="4 5">KMU-50</strain>
    </source>
</reference>
<dbReference type="Pfam" id="PF01627">
    <property type="entry name" value="Hpt"/>
    <property type="match status" value="1"/>
</dbReference>
<evidence type="ECO:0000256" key="2">
    <source>
        <dbReference type="PROSITE-ProRule" id="PRU00110"/>
    </source>
</evidence>
<organism evidence="4 5">
    <name type="scientific">Aliiroseovarius salicola</name>
    <dbReference type="NCBI Taxonomy" id="3009082"/>
    <lineage>
        <taxon>Bacteria</taxon>
        <taxon>Pseudomonadati</taxon>
        <taxon>Pseudomonadota</taxon>
        <taxon>Alphaproteobacteria</taxon>
        <taxon>Rhodobacterales</taxon>
        <taxon>Paracoccaceae</taxon>
        <taxon>Aliiroseovarius</taxon>
    </lineage>
</organism>
<evidence type="ECO:0000313" key="4">
    <source>
        <dbReference type="EMBL" id="MDA5092474.1"/>
    </source>
</evidence>
<dbReference type="InterPro" id="IPR036641">
    <property type="entry name" value="HPT_dom_sf"/>
</dbReference>
<dbReference type="PROSITE" id="PS50894">
    <property type="entry name" value="HPT"/>
    <property type="match status" value="1"/>
</dbReference>
<sequence>MGKTDMNASVIDIDALRRLLAVIGGDTEDLDELLRDFQSEAPELVDRMQLASRLGDIDALRIAAHTLKSNARDFGAVELSALCATMEQECRDNRGSEHGEKVDEIAVQMALAVQELSKLVEVGLNASGATD</sequence>
<dbReference type="SMART" id="SM00073">
    <property type="entry name" value="HPT"/>
    <property type="match status" value="1"/>
</dbReference>
<dbReference type="Proteomes" id="UP001528040">
    <property type="component" value="Unassembled WGS sequence"/>
</dbReference>
<dbReference type="Gene3D" id="1.20.120.160">
    <property type="entry name" value="HPT domain"/>
    <property type="match status" value="1"/>
</dbReference>
<evidence type="ECO:0000259" key="3">
    <source>
        <dbReference type="PROSITE" id="PS50894"/>
    </source>
</evidence>
<comment type="caution">
    <text evidence="4">The sequence shown here is derived from an EMBL/GenBank/DDBJ whole genome shotgun (WGS) entry which is preliminary data.</text>
</comment>
<keyword evidence="5" id="KW-1185">Reference proteome</keyword>
<name>A0ABT4VW37_9RHOB</name>
<dbReference type="RefSeq" id="WP_271051942.1">
    <property type="nucleotide sequence ID" value="NZ_JAQIIO010000001.1"/>
</dbReference>
<protein>
    <submittedName>
        <fullName evidence="4">Hpt domain-containing protein</fullName>
    </submittedName>
</protein>
<dbReference type="SUPFAM" id="SSF47226">
    <property type="entry name" value="Histidine-containing phosphotransfer domain, HPT domain"/>
    <property type="match status" value="1"/>
</dbReference>
<keyword evidence="2" id="KW-0597">Phosphoprotein</keyword>
<dbReference type="EMBL" id="JAQIIO010000001">
    <property type="protein sequence ID" value="MDA5092474.1"/>
    <property type="molecule type" value="Genomic_DNA"/>
</dbReference>
<dbReference type="InterPro" id="IPR008207">
    <property type="entry name" value="Sig_transdc_His_kin_Hpt_dom"/>
</dbReference>
<dbReference type="CDD" id="cd00088">
    <property type="entry name" value="HPT"/>
    <property type="match status" value="1"/>
</dbReference>
<evidence type="ECO:0000256" key="1">
    <source>
        <dbReference type="ARBA" id="ARBA00023012"/>
    </source>
</evidence>
<feature type="modified residue" description="Phosphohistidine" evidence="2">
    <location>
        <position position="65"/>
    </location>
</feature>
<proteinExistence type="predicted"/>
<keyword evidence="1" id="KW-0902">Two-component regulatory system</keyword>
<feature type="domain" description="HPt" evidence="3">
    <location>
        <begin position="26"/>
        <end position="123"/>
    </location>
</feature>